<evidence type="ECO:0000313" key="3">
    <source>
        <dbReference type="Proteomes" id="UP000626109"/>
    </source>
</evidence>
<dbReference type="Proteomes" id="UP000626109">
    <property type="component" value="Unassembled WGS sequence"/>
</dbReference>
<gene>
    <name evidence="2" type="ORF">PGLA2088_LOCUS42441</name>
</gene>
<name>A0A813L4E8_POLGL</name>
<evidence type="ECO:0000313" key="2">
    <source>
        <dbReference type="EMBL" id="CAE8722314.1"/>
    </source>
</evidence>
<comment type="caution">
    <text evidence="2">The sequence shown here is derived from an EMBL/GenBank/DDBJ whole genome shotgun (WGS) entry which is preliminary data.</text>
</comment>
<feature type="region of interest" description="Disordered" evidence="1">
    <location>
        <begin position="31"/>
        <end position="50"/>
    </location>
</feature>
<dbReference type="EMBL" id="CAJNNW010034316">
    <property type="protein sequence ID" value="CAE8722314.1"/>
    <property type="molecule type" value="Genomic_DNA"/>
</dbReference>
<feature type="non-terminal residue" evidence="2">
    <location>
        <position position="1"/>
    </location>
</feature>
<organism evidence="2 3">
    <name type="scientific">Polarella glacialis</name>
    <name type="common">Dinoflagellate</name>
    <dbReference type="NCBI Taxonomy" id="89957"/>
    <lineage>
        <taxon>Eukaryota</taxon>
        <taxon>Sar</taxon>
        <taxon>Alveolata</taxon>
        <taxon>Dinophyceae</taxon>
        <taxon>Suessiales</taxon>
        <taxon>Suessiaceae</taxon>
        <taxon>Polarella</taxon>
    </lineage>
</organism>
<accession>A0A813L4E8</accession>
<sequence>MLPRTWAAALVPDIEGALPQVELRLFVSSARTNRSRSTISLSGTSGTDANCSLSCRPTSVDLHNRHSGLALAVRGDNRQNRLLQLFRREKTETRP</sequence>
<evidence type="ECO:0000256" key="1">
    <source>
        <dbReference type="SAM" id="MobiDB-lite"/>
    </source>
</evidence>
<protein>
    <submittedName>
        <fullName evidence="2">Uncharacterized protein</fullName>
    </submittedName>
</protein>
<reference evidence="2" key="1">
    <citation type="submission" date="2021-02" db="EMBL/GenBank/DDBJ databases">
        <authorList>
            <person name="Dougan E. K."/>
            <person name="Rhodes N."/>
            <person name="Thang M."/>
            <person name="Chan C."/>
        </authorList>
    </citation>
    <scope>NUCLEOTIDE SEQUENCE</scope>
</reference>
<dbReference type="AlphaFoldDB" id="A0A813L4E8"/>
<proteinExistence type="predicted"/>